<dbReference type="SUPFAM" id="SSF56935">
    <property type="entry name" value="Porins"/>
    <property type="match status" value="1"/>
</dbReference>
<organism evidence="1">
    <name type="scientific">hydrothermal vent metagenome</name>
    <dbReference type="NCBI Taxonomy" id="652676"/>
    <lineage>
        <taxon>unclassified sequences</taxon>
        <taxon>metagenomes</taxon>
        <taxon>ecological metagenomes</taxon>
    </lineage>
</organism>
<dbReference type="InterPro" id="IPR023614">
    <property type="entry name" value="Porin_dom_sf"/>
</dbReference>
<accession>A0A3B1A6I3</accession>
<evidence type="ECO:0000313" key="1">
    <source>
        <dbReference type="EMBL" id="VAX01346.1"/>
    </source>
</evidence>
<dbReference type="AlphaFoldDB" id="A0A3B1A6I3"/>
<sequence length="360" mass="39471">MSRIGKYSIGPICLVAASMALPLTTVAGEIGDIQWHGYLTSAFMVSSDGNYSGDVSDAGGAKDTRMGLNISTQVDESLSFAAQIKGKGTEDFIMELDWAFASYNVSEAMTLRFGKIKYPVGMYNEYIDVGYTYPWIRPPEGFYNQDAVGPNLTRISYQGFGAEFRTYSGDTELGFNLFGGAVDVPDGHVNQLVGIKFSANMEDEIRFELSANTGVMEVDNSKGRQMMMDGERHTTYTTGVIVDLTNFIFSSEFGQASMGRKIAGNRPMDMTSGYVMMGYRMGEYMPHITWEQWDVDGGWGQEVIGVGMRKELTTNSALKLEVRQVTPETTPKPAGGLGLFSDVPTEKDVTIVGVAIEMVF</sequence>
<protein>
    <recommendedName>
        <fullName evidence="2">Porin domain-containing protein</fullName>
    </recommendedName>
</protein>
<proteinExistence type="predicted"/>
<evidence type="ECO:0008006" key="2">
    <source>
        <dbReference type="Google" id="ProtNLM"/>
    </source>
</evidence>
<dbReference type="Gene3D" id="2.40.160.10">
    <property type="entry name" value="Porin"/>
    <property type="match status" value="1"/>
</dbReference>
<gene>
    <name evidence="1" type="ORF">MNBD_GAMMA19-1372</name>
</gene>
<reference evidence="1" key="1">
    <citation type="submission" date="2018-06" db="EMBL/GenBank/DDBJ databases">
        <authorList>
            <person name="Zhirakovskaya E."/>
        </authorList>
    </citation>
    <scope>NUCLEOTIDE SEQUENCE</scope>
</reference>
<dbReference type="EMBL" id="UOFV01000250">
    <property type="protein sequence ID" value="VAX01346.1"/>
    <property type="molecule type" value="Genomic_DNA"/>
</dbReference>
<name>A0A3B1A6I3_9ZZZZ</name>